<evidence type="ECO:0000256" key="2">
    <source>
        <dbReference type="ARBA" id="ARBA00022448"/>
    </source>
</evidence>
<dbReference type="PROSITE" id="PS50893">
    <property type="entry name" value="ABC_TRANSPORTER_2"/>
    <property type="match status" value="1"/>
</dbReference>
<gene>
    <name evidence="6" type="ORF">EV213_105139</name>
</gene>
<dbReference type="GO" id="GO:0005524">
    <property type="term" value="F:ATP binding"/>
    <property type="evidence" value="ECO:0007669"/>
    <property type="project" value="UniProtKB-KW"/>
</dbReference>
<reference evidence="6 7" key="1">
    <citation type="submission" date="2019-03" db="EMBL/GenBank/DDBJ databases">
        <title>Genomic Encyclopedia of Type Strains, Phase IV (KMG-IV): sequencing the most valuable type-strain genomes for metagenomic binning, comparative biology and taxonomic classification.</title>
        <authorList>
            <person name="Goeker M."/>
        </authorList>
    </citation>
    <scope>NUCLEOTIDE SEQUENCE [LARGE SCALE GENOMIC DNA]</scope>
    <source>
        <strain evidence="6 7">DSM 28697</strain>
    </source>
</reference>
<dbReference type="InterPro" id="IPR003593">
    <property type="entry name" value="AAA+_ATPase"/>
</dbReference>
<evidence type="ECO:0000256" key="1">
    <source>
        <dbReference type="ARBA" id="ARBA00005417"/>
    </source>
</evidence>
<keyword evidence="4 6" id="KW-0067">ATP-binding</keyword>
<protein>
    <submittedName>
        <fullName evidence="6">ABC-2 type transport system ATP-binding protein</fullName>
    </submittedName>
</protein>
<dbReference type="PANTHER" id="PTHR43335:SF4">
    <property type="entry name" value="ABC TRANSPORTER, ATP-BINDING PROTEIN"/>
    <property type="match status" value="1"/>
</dbReference>
<evidence type="ECO:0000256" key="4">
    <source>
        <dbReference type="ARBA" id="ARBA00022840"/>
    </source>
</evidence>
<comment type="similarity">
    <text evidence="1">Belongs to the ABC transporter superfamily.</text>
</comment>
<keyword evidence="7" id="KW-1185">Reference proteome</keyword>
<name>A0A4R6U7B3_9BACI</name>
<keyword evidence="3" id="KW-0547">Nucleotide-binding</keyword>
<organism evidence="6 7">
    <name type="scientific">Aureibacillus halotolerans</name>
    <dbReference type="NCBI Taxonomy" id="1508390"/>
    <lineage>
        <taxon>Bacteria</taxon>
        <taxon>Bacillati</taxon>
        <taxon>Bacillota</taxon>
        <taxon>Bacilli</taxon>
        <taxon>Bacillales</taxon>
        <taxon>Bacillaceae</taxon>
        <taxon>Aureibacillus</taxon>
    </lineage>
</organism>
<dbReference type="AlphaFoldDB" id="A0A4R6U7B3"/>
<dbReference type="EMBL" id="SNYJ01000005">
    <property type="protein sequence ID" value="TDQ40793.1"/>
    <property type="molecule type" value="Genomic_DNA"/>
</dbReference>
<dbReference type="Pfam" id="PF00005">
    <property type="entry name" value="ABC_tran"/>
    <property type="match status" value="1"/>
</dbReference>
<dbReference type="Proteomes" id="UP000295632">
    <property type="component" value="Unassembled WGS sequence"/>
</dbReference>
<evidence type="ECO:0000259" key="5">
    <source>
        <dbReference type="PROSITE" id="PS50893"/>
    </source>
</evidence>
<evidence type="ECO:0000256" key="3">
    <source>
        <dbReference type="ARBA" id="ARBA00022741"/>
    </source>
</evidence>
<dbReference type="InterPro" id="IPR003439">
    <property type="entry name" value="ABC_transporter-like_ATP-bd"/>
</dbReference>
<dbReference type="RefSeq" id="WP_133579989.1">
    <property type="nucleotide sequence ID" value="NZ_SNYJ01000005.1"/>
</dbReference>
<dbReference type="PROSITE" id="PS00211">
    <property type="entry name" value="ABC_TRANSPORTER_1"/>
    <property type="match status" value="1"/>
</dbReference>
<dbReference type="InterPro" id="IPR027417">
    <property type="entry name" value="P-loop_NTPase"/>
</dbReference>
<dbReference type="OrthoDB" id="9804819at2"/>
<accession>A0A4R6U7B3</accession>
<dbReference type="PANTHER" id="PTHR43335">
    <property type="entry name" value="ABC TRANSPORTER, ATP-BINDING PROTEIN"/>
    <property type="match status" value="1"/>
</dbReference>
<dbReference type="SMART" id="SM00382">
    <property type="entry name" value="AAA"/>
    <property type="match status" value="1"/>
</dbReference>
<keyword evidence="2" id="KW-0813">Transport</keyword>
<proteinExistence type="inferred from homology"/>
<sequence length="309" mass="34825">MEAVLDIDHVSKSIQGKTIIHDLAFTVFAGEVFGFLGPNGAGKTTTIRMMVGLSSPDSGDIRIHGHSIQKAYKQAIAHVGAIVENPELYTHLTAEQNLVHFARMNGKVDKDRIQELLRLVRLENVKNKRVRTFSLGMKQRLGIAQALIHRPKLLILDEPTNGLDPEGIRMVRDYLRQLAKEEGLAVVVSSHLMSEMELMCDRFAILQEGHLVDIEQTSDESNEDTRLTYRLEFTPGQQSEAQHAIHAFDPSAKARLQGDHIFASFYKTQLPDLIRHLSSEAIDMYELREEKVTLEDRFLSVTSRKEASS</sequence>
<dbReference type="Gene3D" id="3.40.50.300">
    <property type="entry name" value="P-loop containing nucleotide triphosphate hydrolases"/>
    <property type="match status" value="1"/>
</dbReference>
<evidence type="ECO:0000313" key="7">
    <source>
        <dbReference type="Proteomes" id="UP000295632"/>
    </source>
</evidence>
<dbReference type="InterPro" id="IPR017871">
    <property type="entry name" value="ABC_transporter-like_CS"/>
</dbReference>
<dbReference type="SUPFAM" id="SSF52540">
    <property type="entry name" value="P-loop containing nucleoside triphosphate hydrolases"/>
    <property type="match status" value="1"/>
</dbReference>
<comment type="caution">
    <text evidence="6">The sequence shown here is derived from an EMBL/GenBank/DDBJ whole genome shotgun (WGS) entry which is preliminary data.</text>
</comment>
<evidence type="ECO:0000313" key="6">
    <source>
        <dbReference type="EMBL" id="TDQ40793.1"/>
    </source>
</evidence>
<feature type="domain" description="ABC transporter" evidence="5">
    <location>
        <begin position="5"/>
        <end position="233"/>
    </location>
</feature>
<dbReference type="GO" id="GO:0016887">
    <property type="term" value="F:ATP hydrolysis activity"/>
    <property type="evidence" value="ECO:0007669"/>
    <property type="project" value="InterPro"/>
</dbReference>